<dbReference type="SUPFAM" id="SSF48452">
    <property type="entry name" value="TPR-like"/>
    <property type="match status" value="1"/>
</dbReference>
<comment type="caution">
    <text evidence="2">The sequence shown here is derived from an EMBL/GenBank/DDBJ whole genome shotgun (WGS) entry which is preliminary data.</text>
</comment>
<name>A0ABT5A7L4_9CYAN</name>
<dbReference type="EMBL" id="JAQMTU010000096">
    <property type="protein sequence ID" value="MDB9487921.1"/>
    <property type="molecule type" value="Genomic_DNA"/>
</dbReference>
<dbReference type="Gene3D" id="1.25.40.10">
    <property type="entry name" value="Tetratricopeptide repeat domain"/>
    <property type="match status" value="2"/>
</dbReference>
<dbReference type="PANTHER" id="PTHR10098:SF108">
    <property type="entry name" value="TETRATRICOPEPTIDE REPEAT PROTEIN 28"/>
    <property type="match status" value="1"/>
</dbReference>
<keyword evidence="3" id="KW-1185">Reference proteome</keyword>
<dbReference type="Pfam" id="PF13424">
    <property type="entry name" value="TPR_12"/>
    <property type="match status" value="1"/>
</dbReference>
<evidence type="ECO:0000313" key="2">
    <source>
        <dbReference type="EMBL" id="MDB9487921.1"/>
    </source>
</evidence>
<gene>
    <name evidence="2" type="ORF">PN492_15400</name>
</gene>
<keyword evidence="1" id="KW-0802">TPR repeat</keyword>
<dbReference type="Proteomes" id="UP001212123">
    <property type="component" value="Unassembled WGS sequence"/>
</dbReference>
<dbReference type="RefSeq" id="WP_271805896.1">
    <property type="nucleotide sequence ID" value="NZ_JAQMTU010000096.1"/>
</dbReference>
<dbReference type="SMART" id="SM00028">
    <property type="entry name" value="TPR"/>
    <property type="match status" value="4"/>
</dbReference>
<accession>A0ABT5A7L4</accession>
<organism evidence="2 3">
    <name type="scientific">Dolichospermum circinale CS-537/01</name>
    <dbReference type="NCBI Taxonomy" id="3021739"/>
    <lineage>
        <taxon>Bacteria</taxon>
        <taxon>Bacillati</taxon>
        <taxon>Cyanobacteriota</taxon>
        <taxon>Cyanophyceae</taxon>
        <taxon>Nostocales</taxon>
        <taxon>Aphanizomenonaceae</taxon>
        <taxon>Dolichospermum</taxon>
        <taxon>Dolichospermum circinale</taxon>
    </lineage>
</organism>
<protein>
    <submittedName>
        <fullName evidence="2">Tetratricopeptide repeat protein</fullName>
    </submittedName>
</protein>
<dbReference type="PANTHER" id="PTHR10098">
    <property type="entry name" value="RAPSYN-RELATED"/>
    <property type="match status" value="1"/>
</dbReference>
<dbReference type="InterPro" id="IPR019734">
    <property type="entry name" value="TPR_rpt"/>
</dbReference>
<reference evidence="2 3" key="1">
    <citation type="submission" date="2023-01" db="EMBL/GenBank/DDBJ databases">
        <title>Genomes from the Australian National Cyanobacteria Reference Collection.</title>
        <authorList>
            <person name="Willis A."/>
            <person name="Lee E.M.F."/>
        </authorList>
    </citation>
    <scope>NUCLEOTIDE SEQUENCE [LARGE SCALE GENOMIC DNA]</scope>
    <source>
        <strain evidence="2 3">CS-537/01</strain>
    </source>
</reference>
<sequence length="537" mass="60405">MWDAGEKPFLLVLDDFENNLESRQDSFILKTAAVEVLTALVWAIRETYTNHRLILTCRYDFEFSQLQYFYKQPLEGMRGADLRKKCSRLVAFGAKSQVDEALKSQARRLADGNPRLLEWLDKILQAPHPLTPSPQARRGDKRGDKNVDVKAILNRLEVDGVELREQVLAGALLQQMDETMGEMLTLGLVFELPVPREALTAVCEHIPNLENYINRAVALGLLEVSPDQSLRVPRILPLKLSDLTPLTLLPFKGMGESNSPLLAGEGLGERSEKSLHQQATEVLYRLWWEERETSTEEERLEIHRLALLGKQGEIAAEIAYPLTRQWNNKSRFREAVKTCQDTLKIIPDYRIFHNLARSEKELGEIEQAQQHYQQALELCPAKDEKDKAAIIHNLALIYANTGKIEEAIAKRSVGIALYQQSLEITESIGDVQTKAATLHQLAIIYANTGKIEEAIAKRSVGIALYQQSLEIKESIGNVQGKAATLAMLGQLLADEKGDFVTALDYLHQSLEILQRIKSPDAETVMGIIKRVQQMANG</sequence>
<evidence type="ECO:0000256" key="1">
    <source>
        <dbReference type="PROSITE-ProRule" id="PRU00339"/>
    </source>
</evidence>
<evidence type="ECO:0000313" key="3">
    <source>
        <dbReference type="Proteomes" id="UP001212123"/>
    </source>
</evidence>
<feature type="repeat" description="TPR" evidence="1">
    <location>
        <begin position="349"/>
        <end position="382"/>
    </location>
</feature>
<dbReference type="InterPro" id="IPR011990">
    <property type="entry name" value="TPR-like_helical_dom_sf"/>
</dbReference>
<proteinExistence type="predicted"/>
<dbReference type="PROSITE" id="PS50005">
    <property type="entry name" value="TPR"/>
    <property type="match status" value="1"/>
</dbReference>